<dbReference type="KEGG" id="rub:GBA63_21810"/>
<geneLocation type="plasmid" evidence="1 2">
    <name>unnamed1</name>
</geneLocation>
<name>A0A6G8QFS9_9ACTN</name>
<gene>
    <name evidence="1" type="ORF">GBA63_21810</name>
</gene>
<dbReference type="AlphaFoldDB" id="A0A6G8QFS9"/>
<keyword evidence="2" id="KW-1185">Reference proteome</keyword>
<protein>
    <submittedName>
        <fullName evidence="1">Uncharacterized protein</fullName>
    </submittedName>
</protein>
<keyword evidence="1" id="KW-0614">Plasmid</keyword>
<dbReference type="Proteomes" id="UP000501452">
    <property type="component" value="Plasmid unnamed1"/>
</dbReference>
<reference evidence="1 2" key="1">
    <citation type="submission" date="2019-10" db="EMBL/GenBank/DDBJ databases">
        <title>Rubrobacter sp nov SCSIO 52090 isolated from a deep-sea sediment in the South China Sea.</title>
        <authorList>
            <person name="Chen R.W."/>
        </authorList>
    </citation>
    <scope>NUCLEOTIDE SEQUENCE [LARGE SCALE GENOMIC DNA]</scope>
    <source>
        <strain evidence="1 2">SCSIO 52909</strain>
        <plasmid evidence="1 2">unnamed1</plasmid>
    </source>
</reference>
<dbReference type="EMBL" id="CP045120">
    <property type="protein sequence ID" value="QIN85355.1"/>
    <property type="molecule type" value="Genomic_DNA"/>
</dbReference>
<proteinExistence type="predicted"/>
<dbReference type="RefSeq" id="WP_166180580.1">
    <property type="nucleotide sequence ID" value="NZ_CP045120.1"/>
</dbReference>
<sequence length="92" mass="11098">MFFFHLIPTPEHHIFVVNVDEEKREALTNEHGGAVRTWNHRIKVEPVSEKRYLYTDEVEIRAGALTPLIWLFAQLYYRYRQMRWRGLARVLA</sequence>
<organism evidence="1 2">
    <name type="scientific">Rubrobacter tropicus</name>
    <dbReference type="NCBI Taxonomy" id="2653851"/>
    <lineage>
        <taxon>Bacteria</taxon>
        <taxon>Bacillati</taxon>
        <taxon>Actinomycetota</taxon>
        <taxon>Rubrobacteria</taxon>
        <taxon>Rubrobacterales</taxon>
        <taxon>Rubrobacteraceae</taxon>
        <taxon>Rubrobacter</taxon>
    </lineage>
</organism>
<evidence type="ECO:0000313" key="1">
    <source>
        <dbReference type="EMBL" id="QIN85355.1"/>
    </source>
</evidence>
<accession>A0A6G8QFS9</accession>
<evidence type="ECO:0000313" key="2">
    <source>
        <dbReference type="Proteomes" id="UP000501452"/>
    </source>
</evidence>